<feature type="region of interest" description="Disordered" evidence="1">
    <location>
        <begin position="39"/>
        <end position="63"/>
    </location>
</feature>
<dbReference type="HOGENOM" id="CLU_039940_0_0_12"/>
<dbReference type="AlphaFoldDB" id="D8IB11"/>
<dbReference type="STRING" id="759914.BP951000_0329"/>
<feature type="signal peptide" evidence="2">
    <location>
        <begin position="1"/>
        <end position="24"/>
    </location>
</feature>
<dbReference type="KEGG" id="bpo:BP951000_0329"/>
<evidence type="ECO:0000313" key="3">
    <source>
        <dbReference type="EMBL" id="ADK30334.1"/>
    </source>
</evidence>
<reference evidence="3 4" key="1">
    <citation type="journal article" date="2010" name="PLoS ONE">
        <title>The complete genome sequence of the pathogenic intestinal spirochete Brachyspira pilosicoli and comparison with other Brachyspira genomes.</title>
        <authorList>
            <person name="Wanchanthuek P."/>
            <person name="Bellgard M.I."/>
            <person name="La T."/>
            <person name="Ryan K."/>
            <person name="Moolhuijzen P."/>
            <person name="Chapman B."/>
            <person name="Black M."/>
            <person name="Schibeci D."/>
            <person name="Hunter A."/>
            <person name="Barrero R."/>
            <person name="Phillips N.D."/>
            <person name="Hampson D.J."/>
        </authorList>
    </citation>
    <scope>NUCLEOTIDE SEQUENCE [LARGE SCALE GENOMIC DNA]</scope>
    <source>
        <strain evidence="4">ATCC BAA-1826 / 95/1000</strain>
    </source>
</reference>
<evidence type="ECO:0008006" key="5">
    <source>
        <dbReference type="Google" id="ProtNLM"/>
    </source>
</evidence>
<organism evidence="3 4">
    <name type="scientific">Brachyspira pilosicoli (strain ATCC BAA-1826 / 95/1000)</name>
    <dbReference type="NCBI Taxonomy" id="759914"/>
    <lineage>
        <taxon>Bacteria</taxon>
        <taxon>Pseudomonadati</taxon>
        <taxon>Spirochaetota</taxon>
        <taxon>Spirochaetia</taxon>
        <taxon>Brachyspirales</taxon>
        <taxon>Brachyspiraceae</taxon>
        <taxon>Brachyspira</taxon>
    </lineage>
</organism>
<protein>
    <recommendedName>
        <fullName evidence="5">Lipoprotein</fullName>
    </recommendedName>
</protein>
<evidence type="ECO:0000256" key="2">
    <source>
        <dbReference type="SAM" id="SignalP"/>
    </source>
</evidence>
<evidence type="ECO:0000256" key="1">
    <source>
        <dbReference type="SAM" id="MobiDB-lite"/>
    </source>
</evidence>
<sequence length="514" mass="58468">MRGYKMKKLHILLVAIMLMLIACARPFDSRYYYNKKVDSSKGENIDTTPETPPEAVDPNEDPFLNGDWNRPNYGGYDASKFKTWLFKASFQKDKLPIYTFFDDNNGRIWEANGSDWNNKPAQYYKGIDGENYADSSLMKADITDLTVYKYESENPLYSSSGYLPGRIDRFNFYSINGKAAIVTLKQYLIAVDTYSKFIFAYGEITKVETVFGGEKVPMGFEAIEKYAEKRPFFEYDPIGYVKDDGSVVLFEHYIKEFVASPTTYEPKIHLEFTNMAKHDAKGQGYSPYLPKKDLESTTLDEITVSAKSLKNISVKSSDGKGKWGTIFPPFTYTIQNHGYFTYGIGAKISSDANSQVEYLEDYYSGGVGANTLIVSKEDLQINLDAQKTFTGTKSYTVKNIKENDTYIILASSIYKYNSLLNYIDTDNLEENGSGIVATSSTPKVKLKYNPDRASFIIDSYEETENTKISFDNNFTIKLGESKDFTIKYKYLKGNDTVNGEEFEITYTLNFKSIK</sequence>
<dbReference type="Proteomes" id="UP000000332">
    <property type="component" value="Chromosome"/>
</dbReference>
<accession>D8IB11</accession>
<name>D8IB11_BRAP9</name>
<dbReference type="PROSITE" id="PS51257">
    <property type="entry name" value="PROKAR_LIPOPROTEIN"/>
    <property type="match status" value="1"/>
</dbReference>
<evidence type="ECO:0000313" key="4">
    <source>
        <dbReference type="Proteomes" id="UP000000332"/>
    </source>
</evidence>
<keyword evidence="2" id="KW-0732">Signal</keyword>
<dbReference type="eggNOG" id="ENOG50348GW">
    <property type="taxonomic scope" value="Bacteria"/>
</dbReference>
<proteinExistence type="predicted"/>
<keyword evidence="4" id="KW-1185">Reference proteome</keyword>
<gene>
    <name evidence="3" type="ordered locus">BP951000_0329</name>
</gene>
<dbReference type="EMBL" id="CP002025">
    <property type="protein sequence ID" value="ADK30334.1"/>
    <property type="molecule type" value="Genomic_DNA"/>
</dbReference>
<feature type="chain" id="PRO_5003115161" description="Lipoprotein" evidence="2">
    <location>
        <begin position="25"/>
        <end position="514"/>
    </location>
</feature>
<dbReference type="InParanoid" id="D8IB11"/>